<reference evidence="2 3" key="1">
    <citation type="submission" date="2019-07" db="EMBL/GenBank/DDBJ databases">
        <title>Whole genome shotgun sequence of Lactobacillus rapi NBRC 109618.</title>
        <authorList>
            <person name="Hosoyama A."/>
            <person name="Uohara A."/>
            <person name="Ohji S."/>
            <person name="Ichikawa N."/>
        </authorList>
    </citation>
    <scope>NUCLEOTIDE SEQUENCE [LARGE SCALE GENOMIC DNA]</scope>
    <source>
        <strain evidence="2 3">NBRC 109618</strain>
    </source>
</reference>
<feature type="signal peptide" evidence="1">
    <location>
        <begin position="1"/>
        <end position="28"/>
    </location>
</feature>
<evidence type="ECO:0000313" key="2">
    <source>
        <dbReference type="EMBL" id="GEP71886.1"/>
    </source>
</evidence>
<evidence type="ECO:0008006" key="4">
    <source>
        <dbReference type="Google" id="ProtNLM"/>
    </source>
</evidence>
<organism evidence="2 3">
    <name type="scientific">Lentilactobacillus rapi</name>
    <dbReference type="NCBI Taxonomy" id="481723"/>
    <lineage>
        <taxon>Bacteria</taxon>
        <taxon>Bacillati</taxon>
        <taxon>Bacillota</taxon>
        <taxon>Bacilli</taxon>
        <taxon>Lactobacillales</taxon>
        <taxon>Lactobacillaceae</taxon>
        <taxon>Lentilactobacillus</taxon>
    </lineage>
</organism>
<keyword evidence="1" id="KW-0732">Signal</keyword>
<dbReference type="STRING" id="1423795.FD12_GL002374"/>
<evidence type="ECO:0000256" key="1">
    <source>
        <dbReference type="SAM" id="SignalP"/>
    </source>
</evidence>
<proteinExistence type="predicted"/>
<comment type="caution">
    <text evidence="2">The sequence shown here is derived from an EMBL/GenBank/DDBJ whole genome shotgun (WGS) entry which is preliminary data.</text>
</comment>
<accession>A0A512PL00</accession>
<dbReference type="Proteomes" id="UP000321569">
    <property type="component" value="Unassembled WGS sequence"/>
</dbReference>
<dbReference type="AlphaFoldDB" id="A0A512PL00"/>
<gene>
    <name evidence="2" type="ORF">LRA02_07540</name>
</gene>
<sequence>MKKLIAILTATAAASILAFAGQSTTAQASWSTGTKTLWTLFEPNGDPDWARLFSTADSVKAGKNGYVWNYSHTKRIHNLKNYPNTTWYAVRGIAKNKHVYYRISNPNSTVKGLVWSGYVKPYATKTAKDFKTADQFNNYLQTEPSQKLTRAVLRQLPNIPVSFELSKYAAYRFAQFPKQITNFTDITPISTLTLPKTDFASIKNFQTDLNSPGDAQLGTYWALTYGQPVNSRAEKIIEALNDHQIDLSQFDTTNGNWRIGVNMNDGQWPMTLIIAKETD</sequence>
<evidence type="ECO:0000313" key="3">
    <source>
        <dbReference type="Proteomes" id="UP000321569"/>
    </source>
</evidence>
<dbReference type="RefSeq" id="WP_054747299.1">
    <property type="nucleotide sequence ID" value="NZ_BKAM01000005.1"/>
</dbReference>
<feature type="chain" id="PRO_5022006959" description="D-alanyl-D-alanine carboxypeptidase" evidence="1">
    <location>
        <begin position="29"/>
        <end position="279"/>
    </location>
</feature>
<name>A0A512PL00_9LACO</name>
<dbReference type="EMBL" id="BKAM01000005">
    <property type="protein sequence ID" value="GEP71886.1"/>
    <property type="molecule type" value="Genomic_DNA"/>
</dbReference>
<dbReference type="OrthoDB" id="2318771at2"/>
<protein>
    <recommendedName>
        <fullName evidence="4">D-alanyl-D-alanine carboxypeptidase</fullName>
    </recommendedName>
</protein>